<dbReference type="Pfam" id="PF07898">
    <property type="entry name" value="DUF1676"/>
    <property type="match status" value="1"/>
</dbReference>
<dbReference type="InterPro" id="IPR012464">
    <property type="entry name" value="DUF1676"/>
</dbReference>
<dbReference type="Proteomes" id="UP000410492">
    <property type="component" value="Unassembled WGS sequence"/>
</dbReference>
<keyword evidence="3" id="KW-1185">Reference proteome</keyword>
<dbReference type="EMBL" id="CAACVG010000959">
    <property type="protein sequence ID" value="VEN34752.1"/>
    <property type="molecule type" value="Genomic_DNA"/>
</dbReference>
<evidence type="ECO:0000313" key="3">
    <source>
        <dbReference type="Proteomes" id="UP000410492"/>
    </source>
</evidence>
<accession>A0A653BGP5</accession>
<feature type="transmembrane region" description="Helical" evidence="1">
    <location>
        <begin position="21"/>
        <end position="41"/>
    </location>
</feature>
<keyword evidence="1" id="KW-0812">Transmembrane</keyword>
<keyword evidence="1" id="KW-0472">Membrane</keyword>
<proteinExistence type="predicted"/>
<organism evidence="2 3">
    <name type="scientific">Callosobruchus maculatus</name>
    <name type="common">Southern cowpea weevil</name>
    <name type="synonym">Pulse bruchid</name>
    <dbReference type="NCBI Taxonomy" id="64391"/>
    <lineage>
        <taxon>Eukaryota</taxon>
        <taxon>Metazoa</taxon>
        <taxon>Ecdysozoa</taxon>
        <taxon>Arthropoda</taxon>
        <taxon>Hexapoda</taxon>
        <taxon>Insecta</taxon>
        <taxon>Pterygota</taxon>
        <taxon>Neoptera</taxon>
        <taxon>Endopterygota</taxon>
        <taxon>Coleoptera</taxon>
        <taxon>Polyphaga</taxon>
        <taxon>Cucujiformia</taxon>
        <taxon>Chrysomeloidea</taxon>
        <taxon>Chrysomelidae</taxon>
        <taxon>Bruchinae</taxon>
        <taxon>Bruchini</taxon>
        <taxon>Callosobruchus</taxon>
    </lineage>
</organism>
<protein>
    <submittedName>
        <fullName evidence="2">Uncharacterized protein</fullName>
    </submittedName>
</protein>
<evidence type="ECO:0000313" key="2">
    <source>
        <dbReference type="EMBL" id="VEN34752.1"/>
    </source>
</evidence>
<reference evidence="2 3" key="1">
    <citation type="submission" date="2019-01" db="EMBL/GenBank/DDBJ databases">
        <authorList>
            <person name="Sayadi A."/>
        </authorList>
    </citation>
    <scope>NUCLEOTIDE SEQUENCE [LARGE SCALE GENOMIC DNA]</scope>
</reference>
<name>A0A653BGP5_CALMS</name>
<evidence type="ECO:0000256" key="1">
    <source>
        <dbReference type="SAM" id="Phobius"/>
    </source>
</evidence>
<gene>
    <name evidence="2" type="ORF">CALMAC_LOCUS844</name>
</gene>
<sequence length="130" mass="14510">MKKEILGGSETARKGKKKTSYTFSLILAALLMKAILLPLAFKAMAVMSTIAVMMSTMSLIISSIVGYANMAWQHVHPAALRVLHVGKGNSWAKEDDLIKNYPFAEVIHYNEGEEEELGVTPLHHVHYYHK</sequence>
<keyword evidence="1" id="KW-1133">Transmembrane helix</keyword>
<dbReference type="AlphaFoldDB" id="A0A653BGP5"/>
<feature type="transmembrane region" description="Helical" evidence="1">
    <location>
        <begin position="47"/>
        <end position="68"/>
    </location>
</feature>
<dbReference type="OrthoDB" id="6695878at2759"/>